<protein>
    <submittedName>
        <fullName evidence="1">Uncharacterized protein</fullName>
    </submittedName>
</protein>
<comment type="caution">
    <text evidence="1">The sequence shown here is derived from an EMBL/GenBank/DDBJ whole genome shotgun (WGS) entry which is preliminary data.</text>
</comment>
<name>A0A6V7TXS5_MELEN</name>
<dbReference type="AlphaFoldDB" id="A0A6V7TXS5"/>
<dbReference type="PANTHER" id="PTHR22898">
    <property type="entry name" value="UNCHARACTERIZED GLYCOSOL TRANSFERASE-RELATED"/>
    <property type="match status" value="1"/>
</dbReference>
<evidence type="ECO:0000313" key="2">
    <source>
        <dbReference type="Proteomes" id="UP000580250"/>
    </source>
</evidence>
<evidence type="ECO:0000313" key="1">
    <source>
        <dbReference type="EMBL" id="CAD2136686.1"/>
    </source>
</evidence>
<dbReference type="Proteomes" id="UP000580250">
    <property type="component" value="Unassembled WGS sequence"/>
</dbReference>
<gene>
    <name evidence="1" type="ORF">MENT_LOCUS5190</name>
</gene>
<accession>A0A6V7TXS5</accession>
<organism evidence="1 2">
    <name type="scientific">Meloidogyne enterolobii</name>
    <name type="common">Root-knot nematode worm</name>
    <name type="synonym">Meloidogyne mayaguensis</name>
    <dbReference type="NCBI Taxonomy" id="390850"/>
    <lineage>
        <taxon>Eukaryota</taxon>
        <taxon>Metazoa</taxon>
        <taxon>Ecdysozoa</taxon>
        <taxon>Nematoda</taxon>
        <taxon>Chromadorea</taxon>
        <taxon>Rhabditida</taxon>
        <taxon>Tylenchina</taxon>
        <taxon>Tylenchomorpha</taxon>
        <taxon>Tylenchoidea</taxon>
        <taxon>Meloidogynidae</taxon>
        <taxon>Meloidogyninae</taxon>
        <taxon>Meloidogyne</taxon>
    </lineage>
</organism>
<sequence length="387" mass="45818">MKNMNNKNKFKLITVLLFVGITIYLVGEFLGFPEYLTITKYSSSLSSQRRPFNEIEEWQKQNNLNLKYINLTKFEVWRKQKTTKFILLETTPDHWGGTCGGFANQIWAFAVMYVWGQQTERYPGYFDKPTFSCDSFKNSPSEMEQTFPVAHRIFASFKPEEVEGNTRFLVNYSINEVTKTKEKYLRIHYPPQIHDLFKNVKNQIKELYTFSYKIRTIVDEYIEEIFGEDYSHKLCIYTRRGDFGPPANPRHHPTRKDFTEESTKFVFNEIKEKLKNKEISLILLGADKKFLSDLNFDGINPKRVFIPKNMPRGQDIYFSTKICNSLIITASVSTFGWWIGYLLNDIKSQIYFYDDFDDNTIFQRKDFPPEWIPLKFNLKTKQIIKGH</sequence>
<dbReference type="EMBL" id="CAJEWN010000018">
    <property type="protein sequence ID" value="CAD2136686.1"/>
    <property type="molecule type" value="Genomic_DNA"/>
</dbReference>
<proteinExistence type="predicted"/>
<dbReference type="InterPro" id="IPR052501">
    <property type="entry name" value="Alpha-1-2_FucT"/>
</dbReference>
<reference evidence="1 2" key="1">
    <citation type="submission" date="2020-08" db="EMBL/GenBank/DDBJ databases">
        <authorList>
            <person name="Koutsovoulos G."/>
            <person name="Danchin GJ E."/>
        </authorList>
    </citation>
    <scope>NUCLEOTIDE SEQUENCE [LARGE SCALE GENOMIC DNA]</scope>
</reference>
<dbReference type="PANTHER" id="PTHR22898:SF3">
    <property type="entry name" value="ALPHA-1,2-FUCOSYLTRANSFERASE-RELATED"/>
    <property type="match status" value="1"/>
</dbReference>